<dbReference type="Gene3D" id="1.10.1670.10">
    <property type="entry name" value="Helix-hairpin-Helix base-excision DNA repair enzymes (C-terminal)"/>
    <property type="match status" value="1"/>
</dbReference>
<accession>A0A938YNR7</accession>
<dbReference type="GO" id="GO:0046872">
    <property type="term" value="F:metal ion binding"/>
    <property type="evidence" value="ECO:0007669"/>
    <property type="project" value="UniProtKB-KW"/>
</dbReference>
<organism evidence="6 7">
    <name type="scientific">Candidatus Iainarchaeum sp</name>
    <dbReference type="NCBI Taxonomy" id="3101447"/>
    <lineage>
        <taxon>Archaea</taxon>
        <taxon>Candidatus Iainarchaeota</taxon>
        <taxon>Candidatus Iainarchaeia</taxon>
        <taxon>Candidatus Iainarchaeales</taxon>
        <taxon>Candidatus Iainarchaeaceae</taxon>
        <taxon>Candidatus Iainarchaeum</taxon>
    </lineage>
</organism>
<evidence type="ECO:0000313" key="7">
    <source>
        <dbReference type="Proteomes" id="UP000809243"/>
    </source>
</evidence>
<dbReference type="SMART" id="SM00478">
    <property type="entry name" value="ENDO3c"/>
    <property type="match status" value="1"/>
</dbReference>
<dbReference type="PIRSF" id="PIRSF001435">
    <property type="entry name" value="Nth"/>
    <property type="match status" value="1"/>
</dbReference>
<evidence type="ECO:0000256" key="4">
    <source>
        <dbReference type="ARBA" id="ARBA00023014"/>
    </source>
</evidence>
<comment type="caution">
    <text evidence="6">The sequence shown here is derived from an EMBL/GenBank/DDBJ whole genome shotgun (WGS) entry which is preliminary data.</text>
</comment>
<keyword evidence="4" id="KW-0411">Iron-sulfur</keyword>
<dbReference type="PANTHER" id="PTHR10359">
    <property type="entry name" value="A/G-SPECIFIC ADENINE GLYCOSYLASE/ENDONUCLEASE III"/>
    <property type="match status" value="1"/>
</dbReference>
<name>A0A938YNR7_9ARCH</name>
<dbReference type="InterPro" id="IPR023170">
    <property type="entry name" value="HhH_base_excis_C"/>
</dbReference>
<dbReference type="Gene3D" id="1.10.340.30">
    <property type="entry name" value="Hypothetical protein, domain 2"/>
    <property type="match status" value="1"/>
</dbReference>
<evidence type="ECO:0000256" key="1">
    <source>
        <dbReference type="ARBA" id="ARBA00022485"/>
    </source>
</evidence>
<gene>
    <name evidence="6" type="ORF">JW744_03665</name>
</gene>
<evidence type="ECO:0000259" key="5">
    <source>
        <dbReference type="SMART" id="SM00478"/>
    </source>
</evidence>
<dbReference type="EMBL" id="JAFGDB010000062">
    <property type="protein sequence ID" value="MBN2067539.1"/>
    <property type="molecule type" value="Genomic_DNA"/>
</dbReference>
<protein>
    <recommendedName>
        <fullName evidence="5">HhH-GPD domain-containing protein</fullName>
    </recommendedName>
</protein>
<dbReference type="PANTHER" id="PTHR10359:SF19">
    <property type="entry name" value="DNA REPAIR GLYCOSYLASE MJ1434-RELATED"/>
    <property type="match status" value="1"/>
</dbReference>
<evidence type="ECO:0000256" key="2">
    <source>
        <dbReference type="ARBA" id="ARBA00022723"/>
    </source>
</evidence>
<dbReference type="CDD" id="cd00056">
    <property type="entry name" value="ENDO3c"/>
    <property type="match status" value="1"/>
</dbReference>
<dbReference type="AlphaFoldDB" id="A0A938YNR7"/>
<evidence type="ECO:0000313" key="6">
    <source>
        <dbReference type="EMBL" id="MBN2067539.1"/>
    </source>
</evidence>
<sequence>MKPIQIYKKLLLEFGPQLWWPVTEKGEFAPTYRERKRLSESQRFEICIGAILTQNTDWKNVMKALGNLSRAGMLSCPKIAGSPQEEIAQLVKPSGYFNQKAKKLVFFSQYLKKNYSCSVKKLFKKPIPELRAELLSLHGIGNETADDIILYAAEKPSFVVDVYTTRFLGRFFGKGKLSYVEAKSFFESQLPQNTQLFNEFHALLVEHGKRFCRKKPNCAHCFLKASCPFPNT</sequence>
<dbReference type="GO" id="GO:0051539">
    <property type="term" value="F:4 iron, 4 sulfur cluster binding"/>
    <property type="evidence" value="ECO:0007669"/>
    <property type="project" value="UniProtKB-KW"/>
</dbReference>
<dbReference type="InterPro" id="IPR011257">
    <property type="entry name" value="DNA_glycosylase"/>
</dbReference>
<reference evidence="6" key="1">
    <citation type="submission" date="2021-01" db="EMBL/GenBank/DDBJ databases">
        <title>Active Sulfur Cycling in an Early Earth Analoge.</title>
        <authorList>
            <person name="Hahn C.R."/>
            <person name="Youssef N.H."/>
            <person name="Elshahed M."/>
        </authorList>
    </citation>
    <scope>NUCLEOTIDE SEQUENCE</scope>
    <source>
        <strain evidence="6">Zod_Metabat.1151</strain>
    </source>
</reference>
<proteinExistence type="predicted"/>
<keyword evidence="1" id="KW-0004">4Fe-4S</keyword>
<dbReference type="SUPFAM" id="SSF48150">
    <property type="entry name" value="DNA-glycosylase"/>
    <property type="match status" value="1"/>
</dbReference>
<dbReference type="GO" id="GO:0006284">
    <property type="term" value="P:base-excision repair"/>
    <property type="evidence" value="ECO:0007669"/>
    <property type="project" value="InterPro"/>
</dbReference>
<feature type="domain" description="HhH-GPD" evidence="5">
    <location>
        <begin position="52"/>
        <end position="210"/>
    </location>
</feature>
<keyword evidence="2" id="KW-0479">Metal-binding</keyword>
<dbReference type="Pfam" id="PF00730">
    <property type="entry name" value="HhH-GPD"/>
    <property type="match status" value="1"/>
</dbReference>
<dbReference type="GO" id="GO:0003824">
    <property type="term" value="F:catalytic activity"/>
    <property type="evidence" value="ECO:0007669"/>
    <property type="project" value="InterPro"/>
</dbReference>
<evidence type="ECO:0000256" key="3">
    <source>
        <dbReference type="ARBA" id="ARBA00023004"/>
    </source>
</evidence>
<dbReference type="Proteomes" id="UP000809243">
    <property type="component" value="Unassembled WGS sequence"/>
</dbReference>
<keyword evidence="3" id="KW-0408">Iron</keyword>
<dbReference type="InterPro" id="IPR003265">
    <property type="entry name" value="HhH-GPD_domain"/>
</dbReference>